<feature type="domain" description="EF-hand" evidence="3">
    <location>
        <begin position="8"/>
        <end position="43"/>
    </location>
</feature>
<evidence type="ECO:0000259" key="3">
    <source>
        <dbReference type="PROSITE" id="PS50222"/>
    </source>
</evidence>
<dbReference type="Pfam" id="PF13405">
    <property type="entry name" value="EF-hand_6"/>
    <property type="match status" value="1"/>
</dbReference>
<dbReference type="RefSeq" id="XP_002738870.1">
    <property type="nucleotide sequence ID" value="XM_002738824.1"/>
</dbReference>
<organism evidence="4 5">
    <name type="scientific">Saccoglossus kowalevskii</name>
    <name type="common">Acorn worm</name>
    <dbReference type="NCBI Taxonomy" id="10224"/>
    <lineage>
        <taxon>Eukaryota</taxon>
        <taxon>Metazoa</taxon>
        <taxon>Hemichordata</taxon>
        <taxon>Enteropneusta</taxon>
        <taxon>Harrimaniidae</taxon>
        <taxon>Saccoglossus</taxon>
    </lineage>
</organism>
<protein>
    <submittedName>
        <fullName evidence="5">Calmodulin-like</fullName>
    </submittedName>
</protein>
<feature type="domain" description="EF-hand" evidence="3">
    <location>
        <begin position="118"/>
        <end position="150"/>
    </location>
</feature>
<name>A0ABM0GWH2_SACKO</name>
<keyword evidence="4" id="KW-1185">Reference proteome</keyword>
<dbReference type="PROSITE" id="PS00018">
    <property type="entry name" value="EF_HAND_1"/>
    <property type="match status" value="3"/>
</dbReference>
<dbReference type="SUPFAM" id="SSF47473">
    <property type="entry name" value="EF-hand"/>
    <property type="match status" value="1"/>
</dbReference>
<evidence type="ECO:0000313" key="4">
    <source>
        <dbReference type="Proteomes" id="UP000694865"/>
    </source>
</evidence>
<dbReference type="SMART" id="SM00054">
    <property type="entry name" value="EFh"/>
    <property type="match status" value="3"/>
</dbReference>
<evidence type="ECO:0000256" key="1">
    <source>
        <dbReference type="ARBA" id="ARBA00022737"/>
    </source>
</evidence>
<dbReference type="InterPro" id="IPR011992">
    <property type="entry name" value="EF-hand-dom_pair"/>
</dbReference>
<dbReference type="InterPro" id="IPR018247">
    <property type="entry name" value="EF_Hand_1_Ca_BS"/>
</dbReference>
<dbReference type="CDD" id="cd00051">
    <property type="entry name" value="EFh"/>
    <property type="match status" value="1"/>
</dbReference>
<dbReference type="PANTHER" id="PTHR23048:SF0">
    <property type="entry name" value="CALMODULIN LIKE 3"/>
    <property type="match status" value="1"/>
</dbReference>
<feature type="domain" description="EF-hand" evidence="3">
    <location>
        <begin position="82"/>
        <end position="117"/>
    </location>
</feature>
<dbReference type="Pfam" id="PF13499">
    <property type="entry name" value="EF-hand_7"/>
    <property type="match status" value="1"/>
</dbReference>
<keyword evidence="2" id="KW-0106">Calcium</keyword>
<dbReference type="InterPro" id="IPR002048">
    <property type="entry name" value="EF_hand_dom"/>
</dbReference>
<proteinExistence type="predicted"/>
<keyword evidence="1" id="KW-0677">Repeat</keyword>
<evidence type="ECO:0000313" key="5">
    <source>
        <dbReference type="RefSeq" id="XP_002738870.1"/>
    </source>
</evidence>
<dbReference type="Proteomes" id="UP000694865">
    <property type="component" value="Unplaced"/>
</dbReference>
<dbReference type="PROSITE" id="PS50222">
    <property type="entry name" value="EF_HAND_2"/>
    <property type="match status" value="3"/>
</dbReference>
<accession>A0ABM0GWH2</accession>
<dbReference type="InterPro" id="IPR050230">
    <property type="entry name" value="CALM/Myosin/TropC-like"/>
</dbReference>
<dbReference type="GeneID" id="100378235"/>
<reference evidence="5" key="1">
    <citation type="submission" date="2025-08" db="UniProtKB">
        <authorList>
            <consortium name="RefSeq"/>
        </authorList>
    </citation>
    <scope>IDENTIFICATION</scope>
    <source>
        <tissue evidence="5">Testes</tissue>
    </source>
</reference>
<gene>
    <name evidence="5" type="primary">LOC100378235</name>
</gene>
<sequence>MPDHLTEEQISELWMAFSLSDKNGDGLITMNELKSIMQSVDEYMTEAQFKDIVSVIGSDAEDISLHFLQFLIIMTRQLNYSDSGEEIKAAFRLFDKDGNGYITASEIRRLLRRCDNNLGEEEVEELIRAADINGDGQIDYDEFLKIVLAK</sequence>
<dbReference type="PANTHER" id="PTHR23048">
    <property type="entry name" value="MYOSIN LIGHT CHAIN 1, 3"/>
    <property type="match status" value="1"/>
</dbReference>
<evidence type="ECO:0000256" key="2">
    <source>
        <dbReference type="ARBA" id="ARBA00022837"/>
    </source>
</evidence>
<dbReference type="Gene3D" id="1.10.238.10">
    <property type="entry name" value="EF-hand"/>
    <property type="match status" value="2"/>
</dbReference>